<reference evidence="1" key="1">
    <citation type="submission" date="2022-04" db="EMBL/GenBank/DDBJ databases">
        <title>A functionally conserved STORR gene fusion in Papaver species that diverged 16.8 million years ago.</title>
        <authorList>
            <person name="Catania T."/>
        </authorList>
    </citation>
    <scope>NUCLEOTIDE SEQUENCE</scope>
    <source>
        <strain evidence="1">S-188037</strain>
    </source>
</reference>
<organism evidence="1 2">
    <name type="scientific">Papaver atlanticum</name>
    <dbReference type="NCBI Taxonomy" id="357466"/>
    <lineage>
        <taxon>Eukaryota</taxon>
        <taxon>Viridiplantae</taxon>
        <taxon>Streptophyta</taxon>
        <taxon>Embryophyta</taxon>
        <taxon>Tracheophyta</taxon>
        <taxon>Spermatophyta</taxon>
        <taxon>Magnoliopsida</taxon>
        <taxon>Ranunculales</taxon>
        <taxon>Papaveraceae</taxon>
        <taxon>Papaveroideae</taxon>
        <taxon>Papaver</taxon>
    </lineage>
</organism>
<sequence>MRTLSTYTYIIAAATEGCEPRALYGDCGFSVVLPYGPGRELHHRDYTDSCSELPCGPCLLHCSRWRWHVWCFGGDDFAEVYSAVARTAFKDDSIQSLHHFCHSKALNLMQLLRRDTISVVASCPLSLLFC</sequence>
<evidence type="ECO:0000313" key="2">
    <source>
        <dbReference type="Proteomes" id="UP001202328"/>
    </source>
</evidence>
<dbReference type="AlphaFoldDB" id="A0AAD4S014"/>
<dbReference type="Proteomes" id="UP001202328">
    <property type="component" value="Unassembled WGS sequence"/>
</dbReference>
<protein>
    <submittedName>
        <fullName evidence="1">Uncharacterized protein</fullName>
    </submittedName>
</protein>
<gene>
    <name evidence="1" type="ORF">MKW98_026600</name>
</gene>
<dbReference type="EMBL" id="JAJJMB010016078">
    <property type="protein sequence ID" value="KAI3849686.1"/>
    <property type="molecule type" value="Genomic_DNA"/>
</dbReference>
<comment type="caution">
    <text evidence="1">The sequence shown here is derived from an EMBL/GenBank/DDBJ whole genome shotgun (WGS) entry which is preliminary data.</text>
</comment>
<name>A0AAD4S014_9MAGN</name>
<feature type="non-terminal residue" evidence="1">
    <location>
        <position position="130"/>
    </location>
</feature>
<evidence type="ECO:0000313" key="1">
    <source>
        <dbReference type="EMBL" id="KAI3849686.1"/>
    </source>
</evidence>
<accession>A0AAD4S014</accession>
<proteinExistence type="predicted"/>
<keyword evidence="2" id="KW-1185">Reference proteome</keyword>